<evidence type="ECO:0000256" key="9">
    <source>
        <dbReference type="ARBA" id="ARBA00023136"/>
    </source>
</evidence>
<evidence type="ECO:0000256" key="10">
    <source>
        <dbReference type="SAM" id="Phobius"/>
    </source>
</evidence>
<keyword evidence="12" id="KW-1185">Reference proteome</keyword>
<dbReference type="Pfam" id="PF02935">
    <property type="entry name" value="COX7C"/>
    <property type="match status" value="1"/>
</dbReference>
<reference evidence="12" key="1">
    <citation type="journal article" date="2008" name="Insect Biochem. Mol. Biol.">
        <title>The genome of a lepidopteran model insect, the silkworm Bombyx mori.</title>
        <authorList>
            <consortium name="International Silkworm Genome Consortium"/>
        </authorList>
    </citation>
    <scope>NUCLEOTIDE SEQUENCE [LARGE SCALE GENOMIC DNA]</scope>
    <source>
        <strain evidence="12">p50T</strain>
    </source>
</reference>
<evidence type="ECO:0000256" key="4">
    <source>
        <dbReference type="ARBA" id="ARBA00022692"/>
    </source>
</evidence>
<dbReference type="InterPro" id="IPR036636">
    <property type="entry name" value="COX7C/Cox8_sf"/>
</dbReference>
<evidence type="ECO:0000256" key="7">
    <source>
        <dbReference type="ARBA" id="ARBA00022989"/>
    </source>
</evidence>
<dbReference type="AlphaFoldDB" id="A0A8R1WLZ6"/>
<comment type="similarity">
    <text evidence="3">Belongs to the cytochrome c oxidase VIIc family.</text>
</comment>
<dbReference type="Proteomes" id="UP000005204">
    <property type="component" value="Unassembled WGS sequence"/>
</dbReference>
<comment type="pathway">
    <text evidence="2">Energy metabolism; oxidative phosphorylation.</text>
</comment>
<reference evidence="11" key="2">
    <citation type="submission" date="2022-06" db="UniProtKB">
        <authorList>
            <consortium name="EnsemblMetazoa"/>
        </authorList>
    </citation>
    <scope>IDENTIFICATION</scope>
    <source>
        <strain evidence="11">p50T (Dazao)</strain>
    </source>
</reference>
<evidence type="ECO:0000256" key="8">
    <source>
        <dbReference type="ARBA" id="ARBA00023128"/>
    </source>
</evidence>
<sequence>MSRLRALFANAFRGKSYVGKAQESLRLQNRHHHDEGPPQPFDNLPFKFTNRYVATLVFSIFFGTGFWAPFIILWYSMAKKSL</sequence>
<keyword evidence="8" id="KW-0496">Mitochondrion</keyword>
<keyword evidence="7 10" id="KW-1133">Transmembrane helix</keyword>
<dbReference type="OrthoDB" id="9974841at2759"/>
<evidence type="ECO:0000313" key="11">
    <source>
        <dbReference type="EnsemblMetazoa" id="XP_004934287.1"/>
    </source>
</evidence>
<evidence type="ECO:0000256" key="3">
    <source>
        <dbReference type="ARBA" id="ARBA00010514"/>
    </source>
</evidence>
<dbReference type="Gene3D" id="4.10.49.10">
    <property type="entry name" value="Cytochrome c oxidase subunit VIIc"/>
    <property type="match status" value="1"/>
</dbReference>
<evidence type="ECO:0000256" key="1">
    <source>
        <dbReference type="ARBA" id="ARBA00004434"/>
    </source>
</evidence>
<dbReference type="GO" id="GO:0005743">
    <property type="term" value="C:mitochondrial inner membrane"/>
    <property type="evidence" value="ECO:0007669"/>
    <property type="project" value="UniProtKB-SubCell"/>
</dbReference>
<dbReference type="SUPFAM" id="SSF81427">
    <property type="entry name" value="Mitochondrial cytochrome c oxidase subunit VIIc (aka VIIIa)"/>
    <property type="match status" value="1"/>
</dbReference>
<evidence type="ECO:0008006" key="13">
    <source>
        <dbReference type="Google" id="ProtNLM"/>
    </source>
</evidence>
<dbReference type="PANTHER" id="PTHR13313">
    <property type="entry name" value="CYTOCHROME C OXIDASE SUBUNIT VIIC"/>
    <property type="match status" value="1"/>
</dbReference>
<accession>A0A8R1WLZ6</accession>
<protein>
    <recommendedName>
        <fullName evidence="13">Cytochrome c oxidase polypeptide VIIc</fullName>
    </recommendedName>
</protein>
<evidence type="ECO:0000256" key="5">
    <source>
        <dbReference type="ARBA" id="ARBA00022792"/>
    </source>
</evidence>
<dbReference type="PANTHER" id="PTHR13313:SF0">
    <property type="entry name" value="CYTOCHROME C OXIDASE SUBUNIT 7C, MITOCHONDRIAL"/>
    <property type="match status" value="1"/>
</dbReference>
<keyword evidence="5" id="KW-0999">Mitochondrion inner membrane</keyword>
<dbReference type="EnsemblMetazoa" id="XM_004934230.3">
    <property type="protein sequence ID" value="XP_004934287.1"/>
    <property type="gene ID" value="LOC101739055"/>
</dbReference>
<keyword evidence="4 10" id="KW-0812">Transmembrane</keyword>
<evidence type="ECO:0000256" key="6">
    <source>
        <dbReference type="ARBA" id="ARBA00022946"/>
    </source>
</evidence>
<proteinExistence type="inferred from homology"/>
<dbReference type="GO" id="GO:0006123">
    <property type="term" value="P:mitochondrial electron transport, cytochrome c to oxygen"/>
    <property type="evidence" value="ECO:0007669"/>
    <property type="project" value="InterPro"/>
</dbReference>
<evidence type="ECO:0000256" key="2">
    <source>
        <dbReference type="ARBA" id="ARBA00004673"/>
    </source>
</evidence>
<organism evidence="11 12">
    <name type="scientific">Bombyx mori</name>
    <name type="common">Silk moth</name>
    <dbReference type="NCBI Taxonomy" id="7091"/>
    <lineage>
        <taxon>Eukaryota</taxon>
        <taxon>Metazoa</taxon>
        <taxon>Ecdysozoa</taxon>
        <taxon>Arthropoda</taxon>
        <taxon>Hexapoda</taxon>
        <taxon>Insecta</taxon>
        <taxon>Pterygota</taxon>
        <taxon>Neoptera</taxon>
        <taxon>Endopterygota</taxon>
        <taxon>Lepidoptera</taxon>
        <taxon>Glossata</taxon>
        <taxon>Ditrysia</taxon>
        <taxon>Bombycoidea</taxon>
        <taxon>Bombycidae</taxon>
        <taxon>Bombycinae</taxon>
        <taxon>Bombyx</taxon>
    </lineage>
</organism>
<dbReference type="InterPro" id="IPR004202">
    <property type="entry name" value="COX7C/Cox8"/>
</dbReference>
<feature type="transmembrane region" description="Helical" evidence="10">
    <location>
        <begin position="52"/>
        <end position="75"/>
    </location>
</feature>
<comment type="subcellular location">
    <subcellularLocation>
        <location evidence="1">Mitochondrion inner membrane</location>
        <topology evidence="1">Single-pass membrane protein</topology>
    </subcellularLocation>
</comment>
<dbReference type="GO" id="GO:0045277">
    <property type="term" value="C:respiratory chain complex IV"/>
    <property type="evidence" value="ECO:0007669"/>
    <property type="project" value="InterPro"/>
</dbReference>
<evidence type="ECO:0000313" key="12">
    <source>
        <dbReference type="Proteomes" id="UP000005204"/>
    </source>
</evidence>
<keyword evidence="9 10" id="KW-0472">Membrane</keyword>
<keyword evidence="6" id="KW-0809">Transit peptide</keyword>
<name>A0A8R1WLZ6_BOMMO</name>